<dbReference type="InterPro" id="IPR009061">
    <property type="entry name" value="DNA-bd_dom_put_sf"/>
</dbReference>
<dbReference type="InterPro" id="IPR041657">
    <property type="entry name" value="HTH_17"/>
</dbReference>
<evidence type="ECO:0000313" key="3">
    <source>
        <dbReference type="Proteomes" id="UP001225598"/>
    </source>
</evidence>
<dbReference type="Gene3D" id="1.10.1660.10">
    <property type="match status" value="1"/>
</dbReference>
<feature type="domain" description="Helix-turn-helix" evidence="1">
    <location>
        <begin position="74"/>
        <end position="122"/>
    </location>
</feature>
<keyword evidence="3" id="KW-1185">Reference proteome</keyword>
<dbReference type="Pfam" id="PF12728">
    <property type="entry name" value="HTH_17"/>
    <property type="match status" value="1"/>
</dbReference>
<dbReference type="RefSeq" id="WP_284824434.1">
    <property type="nucleotide sequence ID" value="NZ_CP126969.1"/>
</dbReference>
<reference evidence="2 3" key="1">
    <citation type="submission" date="2023-05" db="EMBL/GenBank/DDBJ databases">
        <title>Corynebacterium suedekumii sp. nov. and Corynebacterium breve sp. nov. isolated from raw cow's milk.</title>
        <authorList>
            <person name="Baer M.K."/>
            <person name="Mehl L."/>
            <person name="Hellmuth R."/>
            <person name="Marke G."/>
            <person name="Lipski A."/>
        </authorList>
    </citation>
    <scope>NUCLEOTIDE SEQUENCE [LARGE SCALE GENOMIC DNA]</scope>
    <source>
        <strain evidence="2 3">R4</strain>
    </source>
</reference>
<evidence type="ECO:0000313" key="2">
    <source>
        <dbReference type="EMBL" id="WIM67380.1"/>
    </source>
</evidence>
<dbReference type="EMBL" id="CP126969">
    <property type="protein sequence ID" value="WIM67380.1"/>
    <property type="molecule type" value="Genomic_DNA"/>
</dbReference>
<proteinExistence type="predicted"/>
<dbReference type="Proteomes" id="UP001225598">
    <property type="component" value="Chromosome"/>
</dbReference>
<organism evidence="2 3">
    <name type="scientific">Corynebacterium breve</name>
    <dbReference type="NCBI Taxonomy" id="3049799"/>
    <lineage>
        <taxon>Bacteria</taxon>
        <taxon>Bacillati</taxon>
        <taxon>Actinomycetota</taxon>
        <taxon>Actinomycetes</taxon>
        <taxon>Mycobacteriales</taxon>
        <taxon>Corynebacteriaceae</taxon>
        <taxon>Corynebacterium</taxon>
    </lineage>
</organism>
<sequence>MSAATLTANGLVINERTVEKARETQIPQSATLSIKNIEGQEVAVPEEVQEMLLKTLESIAQKGEITISRMPEELTSTTAADFLGVSRPTLMKWAKEGRIESHKVKTHTRFNRDDVLELKKQRANERRRAVAELREFNAEHEDLFDD</sequence>
<evidence type="ECO:0000259" key="1">
    <source>
        <dbReference type="Pfam" id="PF12728"/>
    </source>
</evidence>
<accession>A0ABY8VCI3</accession>
<dbReference type="SUPFAM" id="SSF46955">
    <property type="entry name" value="Putative DNA-binding domain"/>
    <property type="match status" value="1"/>
</dbReference>
<protein>
    <submittedName>
        <fullName evidence="2">Helix-turn-helix domain-containing protein</fullName>
    </submittedName>
</protein>
<name>A0ABY8VCI3_9CORY</name>
<dbReference type="NCBIfam" id="TIGR01764">
    <property type="entry name" value="excise"/>
    <property type="match status" value="1"/>
</dbReference>
<gene>
    <name evidence="2" type="ORF">QP027_09770</name>
</gene>
<dbReference type="InterPro" id="IPR010093">
    <property type="entry name" value="SinI_DNA-bd"/>
</dbReference>